<gene>
    <name evidence="1" type="ORF">SAMN05444340_11097</name>
</gene>
<protein>
    <submittedName>
        <fullName evidence="1">Mu-like prophage protein gp36</fullName>
    </submittedName>
</protein>
<accession>A0A1H3KUQ9</accession>
<dbReference type="InterPro" id="IPR009752">
    <property type="entry name" value="Phage_Mu_GpJ"/>
</dbReference>
<name>A0A1H3KUQ9_9RHOB</name>
<dbReference type="RefSeq" id="WP_089883856.1">
    <property type="nucleotide sequence ID" value="NZ_FNPF01000010.1"/>
</dbReference>
<dbReference type="AlphaFoldDB" id="A0A1H3KUQ9"/>
<evidence type="ECO:0000313" key="2">
    <source>
        <dbReference type="Proteomes" id="UP000199286"/>
    </source>
</evidence>
<keyword evidence="2" id="KW-1185">Reference proteome</keyword>
<reference evidence="1 2" key="1">
    <citation type="submission" date="2016-10" db="EMBL/GenBank/DDBJ databases">
        <authorList>
            <person name="de Groot N.N."/>
        </authorList>
    </citation>
    <scope>NUCLEOTIDE SEQUENCE [LARGE SCALE GENOMIC DNA]</scope>
    <source>
        <strain evidence="1 2">DSM 26880</strain>
    </source>
</reference>
<organism evidence="1 2">
    <name type="scientific">Citreimonas salinaria</name>
    <dbReference type="NCBI Taxonomy" id="321339"/>
    <lineage>
        <taxon>Bacteria</taxon>
        <taxon>Pseudomonadati</taxon>
        <taxon>Pseudomonadota</taxon>
        <taxon>Alphaproteobacteria</taxon>
        <taxon>Rhodobacterales</taxon>
        <taxon>Roseobacteraceae</taxon>
        <taxon>Citreimonas</taxon>
    </lineage>
</organism>
<dbReference type="EMBL" id="FNPF01000010">
    <property type="protein sequence ID" value="SDY55385.1"/>
    <property type="molecule type" value="Genomic_DNA"/>
</dbReference>
<sequence>MPAYTTQAQLEDRYGTALLVSLTDRGETATGAIDAGVVTSAIEEAEGLINGYVKGRYALPFATVPDPIPTLARQIAIYILHPFDPDAKITRDYEAAMRQLREIAQGVIELDAEGVTPAQTGGSGVEVTDRERPFTEGNLKGFI</sequence>
<dbReference type="OrthoDB" id="9812088at2"/>
<dbReference type="STRING" id="321339.SAMN05444340_11097"/>
<evidence type="ECO:0000313" key="1">
    <source>
        <dbReference type="EMBL" id="SDY55385.1"/>
    </source>
</evidence>
<dbReference type="Pfam" id="PF07030">
    <property type="entry name" value="Phage_Mu_Gp36"/>
    <property type="match status" value="1"/>
</dbReference>
<dbReference type="Proteomes" id="UP000199286">
    <property type="component" value="Unassembled WGS sequence"/>
</dbReference>
<proteinExistence type="predicted"/>